<evidence type="ECO:0000256" key="6">
    <source>
        <dbReference type="SAM" id="Phobius"/>
    </source>
</evidence>
<evidence type="ECO:0000256" key="5">
    <source>
        <dbReference type="ARBA" id="ARBA00023136"/>
    </source>
</evidence>
<gene>
    <name evidence="8" type="ORF">OCGS_0712</name>
</gene>
<feature type="transmembrane region" description="Helical" evidence="6">
    <location>
        <begin position="108"/>
        <end position="126"/>
    </location>
</feature>
<evidence type="ECO:0000259" key="7">
    <source>
        <dbReference type="PROSITE" id="PS50850"/>
    </source>
</evidence>
<dbReference type="Proteomes" id="UP000006765">
    <property type="component" value="Unassembled WGS sequence"/>
</dbReference>
<comment type="caution">
    <text evidence="8">The sequence shown here is derived from an EMBL/GenBank/DDBJ whole genome shotgun (WGS) entry which is preliminary data.</text>
</comment>
<feature type="transmembrane region" description="Helical" evidence="6">
    <location>
        <begin position="239"/>
        <end position="258"/>
    </location>
</feature>
<dbReference type="PANTHER" id="PTHR43124">
    <property type="entry name" value="PURINE EFFLUX PUMP PBUE"/>
    <property type="match status" value="1"/>
</dbReference>
<dbReference type="InterPro" id="IPR011701">
    <property type="entry name" value="MFS"/>
</dbReference>
<name>K2HES2_9RHOB</name>
<dbReference type="InterPro" id="IPR020846">
    <property type="entry name" value="MFS_dom"/>
</dbReference>
<evidence type="ECO:0000256" key="1">
    <source>
        <dbReference type="ARBA" id="ARBA00004651"/>
    </source>
</evidence>
<feature type="transmembrane region" description="Helical" evidence="6">
    <location>
        <begin position="348"/>
        <end position="369"/>
    </location>
</feature>
<organism evidence="8 9">
    <name type="scientific">Oceaniovalibus guishaninsula JLT2003</name>
    <dbReference type="NCBI Taxonomy" id="1231392"/>
    <lineage>
        <taxon>Bacteria</taxon>
        <taxon>Pseudomonadati</taxon>
        <taxon>Pseudomonadota</taxon>
        <taxon>Alphaproteobacteria</taxon>
        <taxon>Rhodobacterales</taxon>
        <taxon>Roseobacteraceae</taxon>
        <taxon>Oceaniovalibus</taxon>
    </lineage>
</organism>
<feature type="transmembrane region" description="Helical" evidence="6">
    <location>
        <begin position="288"/>
        <end position="307"/>
    </location>
</feature>
<feature type="transmembrane region" description="Helical" evidence="6">
    <location>
        <begin position="49"/>
        <end position="69"/>
    </location>
</feature>
<keyword evidence="2" id="KW-1003">Cell membrane</keyword>
<dbReference type="STRING" id="1231392.OCGS_0712"/>
<dbReference type="PROSITE" id="PS50850">
    <property type="entry name" value="MFS"/>
    <property type="match status" value="1"/>
</dbReference>
<keyword evidence="4 6" id="KW-1133">Transmembrane helix</keyword>
<feature type="transmembrane region" description="Helical" evidence="6">
    <location>
        <begin position="202"/>
        <end position="227"/>
    </location>
</feature>
<dbReference type="AlphaFoldDB" id="K2HES2"/>
<dbReference type="GO" id="GO:0005886">
    <property type="term" value="C:plasma membrane"/>
    <property type="evidence" value="ECO:0007669"/>
    <property type="project" value="UniProtKB-SubCell"/>
</dbReference>
<feature type="transmembrane region" description="Helical" evidence="6">
    <location>
        <begin position="265"/>
        <end position="282"/>
    </location>
</feature>
<keyword evidence="9" id="KW-1185">Reference proteome</keyword>
<evidence type="ECO:0000313" key="8">
    <source>
        <dbReference type="EMBL" id="EKE45017.1"/>
    </source>
</evidence>
<dbReference type="PANTHER" id="PTHR43124:SF3">
    <property type="entry name" value="CHLORAMPHENICOL EFFLUX PUMP RV0191"/>
    <property type="match status" value="1"/>
</dbReference>
<dbReference type="Pfam" id="PF07690">
    <property type="entry name" value="MFS_1"/>
    <property type="match status" value="1"/>
</dbReference>
<keyword evidence="5 6" id="KW-0472">Membrane</keyword>
<feature type="transmembrane region" description="Helical" evidence="6">
    <location>
        <begin position="76"/>
        <end position="102"/>
    </location>
</feature>
<feature type="domain" description="Major facilitator superfamily (MFS) profile" evidence="7">
    <location>
        <begin position="10"/>
        <end position="374"/>
    </location>
</feature>
<feature type="transmembrane region" description="Helical" evidence="6">
    <location>
        <begin position="160"/>
        <end position="181"/>
    </location>
</feature>
<dbReference type="SUPFAM" id="SSF103473">
    <property type="entry name" value="MFS general substrate transporter"/>
    <property type="match status" value="1"/>
</dbReference>
<dbReference type="InterPro" id="IPR050189">
    <property type="entry name" value="MFS_Efflux_Transporters"/>
</dbReference>
<dbReference type="InterPro" id="IPR036259">
    <property type="entry name" value="MFS_trans_sf"/>
</dbReference>
<feature type="transmembrane region" description="Helical" evidence="6">
    <location>
        <begin position="133"/>
        <end position="154"/>
    </location>
</feature>
<evidence type="ECO:0000256" key="3">
    <source>
        <dbReference type="ARBA" id="ARBA00022692"/>
    </source>
</evidence>
<accession>K2HES2</accession>
<evidence type="ECO:0000313" key="9">
    <source>
        <dbReference type="Proteomes" id="UP000006765"/>
    </source>
</evidence>
<protein>
    <submittedName>
        <fullName evidence="8">Major facilitator superfamily protein</fullName>
    </submittedName>
</protein>
<dbReference type="Gene3D" id="1.20.1250.20">
    <property type="entry name" value="MFS general substrate transporter like domains"/>
    <property type="match status" value="1"/>
</dbReference>
<feature type="transmembrane region" description="Helical" evidence="6">
    <location>
        <begin position="319"/>
        <end position="342"/>
    </location>
</feature>
<reference evidence="8 9" key="1">
    <citation type="journal article" date="2012" name="J. Bacteriol.">
        <title>Draft Genome Sequence of Oceaniovalibus guishaninsula JLT2003T.</title>
        <authorList>
            <person name="Tang K."/>
            <person name="Liu K."/>
            <person name="Jiao N."/>
        </authorList>
    </citation>
    <scope>NUCLEOTIDE SEQUENCE [LARGE SCALE GENOMIC DNA]</scope>
    <source>
        <strain evidence="8 9">JLT2003</strain>
    </source>
</reference>
<dbReference type="RefSeq" id="WP_007425865.1">
    <property type="nucleotide sequence ID" value="NZ_AMGO01000011.1"/>
</dbReference>
<dbReference type="EMBL" id="AMGO01000011">
    <property type="protein sequence ID" value="EKE45017.1"/>
    <property type="molecule type" value="Genomic_DNA"/>
</dbReference>
<dbReference type="eggNOG" id="COG2814">
    <property type="taxonomic scope" value="Bacteria"/>
</dbReference>
<evidence type="ECO:0000256" key="4">
    <source>
        <dbReference type="ARBA" id="ARBA00022989"/>
    </source>
</evidence>
<proteinExistence type="predicted"/>
<evidence type="ECO:0000256" key="2">
    <source>
        <dbReference type="ARBA" id="ARBA00022475"/>
    </source>
</evidence>
<keyword evidence="3 6" id="KW-0812">Transmembrane</keyword>
<sequence length="381" mass="38862">MTRDRTDWPLVAMLFVAGLLAAAQFSKVSLSLAELGRAYERAPESLAHLVSIVGLVGIAFGVVAGSFVAALGARRVLLGCLVLGGALSLAEAALPAIGWMTALRVAEGASHLGLVIAGPTLMAGAAGDRDRPVAMAIWATFFGVSFGLTALLLPPVLSAGGLRLMFVLHGVGLLAIAAILAPMLPRQRRAALHFDPVRMHRAIYGTAHLGAPGLGFVFYTLMFVALITFVPGLLGRPGLAASLPILSLAGTFGAGWIARRIAPDLVMAAGFAGTALLALALWSGIDAAIWPLFAAMGLVPGGAFALIPYLNATASDRALATGGIAQMGNAGTTFGTPFFALLLSLGGFPAACAGLAALAVAGLATVLLLRRATQRTRSRLA</sequence>
<dbReference type="GO" id="GO:0022857">
    <property type="term" value="F:transmembrane transporter activity"/>
    <property type="evidence" value="ECO:0007669"/>
    <property type="project" value="InterPro"/>
</dbReference>
<comment type="subcellular location">
    <subcellularLocation>
        <location evidence="1">Cell membrane</location>
        <topology evidence="1">Multi-pass membrane protein</topology>
    </subcellularLocation>
</comment>
<dbReference type="OrthoDB" id="6095882at2"/>